<dbReference type="PROSITE" id="PS51910">
    <property type="entry name" value="GH18_2"/>
    <property type="match status" value="1"/>
</dbReference>
<name>A0ABR9WMI8_9BACT</name>
<dbReference type="Gene3D" id="3.40.5.30">
    <property type="entry name" value="(Trans)glycosidases - domain 2"/>
    <property type="match status" value="1"/>
</dbReference>
<comment type="catalytic activity">
    <reaction evidence="1">
        <text>Random endo-hydrolysis of N-acetyl-beta-D-glucosaminide (1-&gt;4)-beta-linkages in chitin and chitodextrins.</text>
        <dbReference type="EC" id="3.2.1.14"/>
    </reaction>
</comment>
<keyword evidence="7" id="KW-0472">Membrane</keyword>
<keyword evidence="10" id="KW-1185">Reference proteome</keyword>
<dbReference type="Proteomes" id="UP000634134">
    <property type="component" value="Unassembled WGS sequence"/>
</dbReference>
<dbReference type="InterPro" id="IPR017853">
    <property type="entry name" value="GH"/>
</dbReference>
<evidence type="ECO:0000259" key="8">
    <source>
        <dbReference type="PROSITE" id="PS51910"/>
    </source>
</evidence>
<dbReference type="PROSITE" id="PS51257">
    <property type="entry name" value="PROKAR_LIPOPROTEIN"/>
    <property type="match status" value="1"/>
</dbReference>
<evidence type="ECO:0000256" key="4">
    <source>
        <dbReference type="ARBA" id="ARBA00023295"/>
    </source>
</evidence>
<evidence type="ECO:0000313" key="10">
    <source>
        <dbReference type="Proteomes" id="UP000634134"/>
    </source>
</evidence>
<protein>
    <recommendedName>
        <fullName evidence="2">chitinase</fullName>
        <ecNumber evidence="2">3.2.1.14</ecNumber>
    </recommendedName>
</protein>
<reference evidence="10" key="1">
    <citation type="submission" date="2023-07" db="EMBL/GenBank/DDBJ databases">
        <title>Dyadobacter sp. nov 'subterranea' isolated from contaminted grondwater.</title>
        <authorList>
            <person name="Szabo I."/>
            <person name="Al-Omari J."/>
            <person name="Szerdahelyi S.G."/>
            <person name="Rado J."/>
        </authorList>
    </citation>
    <scope>NUCLEOTIDE SEQUENCE [LARGE SCALE GENOMIC DNA]</scope>
    <source>
        <strain evidence="10">UP-52</strain>
    </source>
</reference>
<evidence type="ECO:0000256" key="2">
    <source>
        <dbReference type="ARBA" id="ARBA00012729"/>
    </source>
</evidence>
<evidence type="ECO:0000256" key="3">
    <source>
        <dbReference type="ARBA" id="ARBA00022801"/>
    </source>
</evidence>
<gene>
    <name evidence="9" type="ORF">IEE83_30900</name>
</gene>
<feature type="domain" description="GH18" evidence="8">
    <location>
        <begin position="49"/>
        <end position="339"/>
    </location>
</feature>
<dbReference type="InterPro" id="IPR001579">
    <property type="entry name" value="Glyco_hydro_18_chit_AS"/>
</dbReference>
<proteinExistence type="inferred from homology"/>
<comment type="caution">
    <text evidence="9">The sequence shown here is derived from an EMBL/GenBank/DDBJ whole genome shotgun (WGS) entry which is preliminary data.</text>
</comment>
<comment type="similarity">
    <text evidence="6">Belongs to the glycosyl hydrolase 18 family.</text>
</comment>
<evidence type="ECO:0000256" key="7">
    <source>
        <dbReference type="SAM" id="Phobius"/>
    </source>
</evidence>
<dbReference type="RefSeq" id="WP_194124531.1">
    <property type="nucleotide sequence ID" value="NZ_JACYGY010000002.1"/>
</dbReference>
<evidence type="ECO:0000256" key="5">
    <source>
        <dbReference type="RuleBase" id="RU000489"/>
    </source>
</evidence>
<keyword evidence="7" id="KW-1133">Transmembrane helix</keyword>
<accession>A0ABR9WMI8</accession>
<evidence type="ECO:0000256" key="1">
    <source>
        <dbReference type="ARBA" id="ARBA00000822"/>
    </source>
</evidence>
<dbReference type="EMBL" id="JACYGY010000002">
    <property type="protein sequence ID" value="MBE9466299.1"/>
    <property type="molecule type" value="Genomic_DNA"/>
</dbReference>
<organism evidence="9 10">
    <name type="scientific">Dyadobacter subterraneus</name>
    <dbReference type="NCBI Taxonomy" id="2773304"/>
    <lineage>
        <taxon>Bacteria</taxon>
        <taxon>Pseudomonadati</taxon>
        <taxon>Bacteroidota</taxon>
        <taxon>Cytophagia</taxon>
        <taxon>Cytophagales</taxon>
        <taxon>Spirosomataceae</taxon>
        <taxon>Dyadobacter</taxon>
    </lineage>
</organism>
<dbReference type="PANTHER" id="PTHR11177:SF317">
    <property type="entry name" value="CHITINASE 12-RELATED"/>
    <property type="match status" value="1"/>
</dbReference>
<dbReference type="SMART" id="SM00636">
    <property type="entry name" value="Glyco_18"/>
    <property type="match status" value="1"/>
</dbReference>
<dbReference type="Gene3D" id="3.20.20.80">
    <property type="entry name" value="Glycosidases"/>
    <property type="match status" value="1"/>
</dbReference>
<evidence type="ECO:0000313" key="9">
    <source>
        <dbReference type="EMBL" id="MBE9466299.1"/>
    </source>
</evidence>
<feature type="transmembrane region" description="Helical" evidence="7">
    <location>
        <begin position="12"/>
        <end position="33"/>
    </location>
</feature>
<dbReference type="Pfam" id="PF00704">
    <property type="entry name" value="Glyco_hydro_18"/>
    <property type="match status" value="1"/>
</dbReference>
<dbReference type="PROSITE" id="PS01095">
    <property type="entry name" value="GH18_1"/>
    <property type="match status" value="1"/>
</dbReference>
<keyword evidence="7" id="KW-0812">Transmembrane</keyword>
<keyword evidence="3 5" id="KW-0378">Hydrolase</keyword>
<dbReference type="InterPro" id="IPR011583">
    <property type="entry name" value="Chitinase_II/V-like_cat"/>
</dbReference>
<dbReference type="InterPro" id="IPR001223">
    <property type="entry name" value="Glyco_hydro18_cat"/>
</dbReference>
<dbReference type="InterPro" id="IPR050314">
    <property type="entry name" value="Glycosyl_Hydrlase_18"/>
</dbReference>
<dbReference type="PANTHER" id="PTHR11177">
    <property type="entry name" value="CHITINASE"/>
    <property type="match status" value="1"/>
</dbReference>
<evidence type="ECO:0000256" key="6">
    <source>
        <dbReference type="RuleBase" id="RU004453"/>
    </source>
</evidence>
<dbReference type="EC" id="3.2.1.14" evidence="2"/>
<sequence length="341" mass="37424">MKCSLKIKQLNLENISFTSVISILFCGLLFLLISCSKKSITIDNSKSTFRVIGYLPGRENLVQSANTIDYSKITHLNIAFINPDSSGTLQGTENLNAVAAIAHSKNVKIMASIGGGGAPKYYPSFLIGDKKSKLITDLVNLAVESNLDGIDVDLEGDLIDANYENFVIDLAAQLKLKNKMITAAIATVYKDQFSDKALAQFDFVNIMSYDRTGPWNPSKPGPHAPYEMAVEDVEYWNKTRGITKEKLSLGVPFYGYGFGGTAPESISWKTLLLNYPNAVQTDEFNVNGGTIYYNGIPTIRKKTALALEKTGGIMIWQLLQDDNGAKSLLGNIDEVIHTKEK</sequence>
<keyword evidence="4 5" id="KW-0326">Glycosidase</keyword>
<dbReference type="SUPFAM" id="SSF51445">
    <property type="entry name" value="(Trans)glycosidases"/>
    <property type="match status" value="1"/>
</dbReference>